<dbReference type="Proteomes" id="UP000036700">
    <property type="component" value="Chromosome"/>
</dbReference>
<dbReference type="AlphaFoldDB" id="A0A0G3EJS2"/>
<dbReference type="FunFam" id="3.40.30.10:FF:000001">
    <property type="entry name" value="Thioredoxin"/>
    <property type="match status" value="1"/>
</dbReference>
<feature type="active site" description="Nucleophile" evidence="9">
    <location>
        <position position="36"/>
    </location>
</feature>
<feature type="active site" description="Nucleophile" evidence="9">
    <location>
        <position position="33"/>
    </location>
</feature>
<reference evidence="13" key="1">
    <citation type="submission" date="2015-06" db="EMBL/GenBank/DDBJ databases">
        <authorList>
            <person name="Lim Y.L."/>
            <person name="Ee R."/>
            <person name="Yong D."/>
            <person name="How K.Y."/>
            <person name="Yin W.F."/>
            <person name="Chan K.G."/>
        </authorList>
    </citation>
    <scope>NUCLEOTIDE SEQUENCE [LARGE SCALE GENOMIC DNA]</scope>
    <source>
        <strain evidence="13">DSM 25325</strain>
    </source>
</reference>
<evidence type="ECO:0000259" key="11">
    <source>
        <dbReference type="PROSITE" id="PS51352"/>
    </source>
</evidence>
<dbReference type="InterPro" id="IPR005746">
    <property type="entry name" value="Thioredoxin"/>
</dbReference>
<dbReference type="GO" id="GO:0015035">
    <property type="term" value="F:protein-disulfide reductase activity"/>
    <property type="evidence" value="ECO:0007669"/>
    <property type="project" value="UniProtKB-UniRule"/>
</dbReference>
<dbReference type="PATRIC" id="fig|445709.3.peg.570"/>
<feature type="domain" description="Thioredoxin" evidence="11">
    <location>
        <begin position="1"/>
        <end position="109"/>
    </location>
</feature>
<feature type="site" description="Contributes to redox potential value" evidence="9">
    <location>
        <position position="34"/>
    </location>
</feature>
<dbReference type="InterPro" id="IPR017937">
    <property type="entry name" value="Thioredoxin_CS"/>
</dbReference>
<dbReference type="KEGG" id="ptx:ABW99_02620"/>
<dbReference type="PROSITE" id="PS00194">
    <property type="entry name" value="THIOREDOXIN_1"/>
    <property type="match status" value="1"/>
</dbReference>
<organism evidence="12 13">
    <name type="scientific">Pandoraea thiooxydans</name>
    <dbReference type="NCBI Taxonomy" id="445709"/>
    <lineage>
        <taxon>Bacteria</taxon>
        <taxon>Pseudomonadati</taxon>
        <taxon>Pseudomonadota</taxon>
        <taxon>Betaproteobacteria</taxon>
        <taxon>Burkholderiales</taxon>
        <taxon>Burkholderiaceae</taxon>
        <taxon>Pandoraea</taxon>
    </lineage>
</organism>
<evidence type="ECO:0000313" key="12">
    <source>
        <dbReference type="EMBL" id="AKJ67288.1"/>
    </source>
</evidence>
<dbReference type="STRING" id="445709.ABW99_02620"/>
<accession>A0A0G3EJS2</accession>
<dbReference type="PRINTS" id="PR00421">
    <property type="entry name" value="THIOREDOXIN"/>
</dbReference>
<evidence type="ECO:0000313" key="13">
    <source>
        <dbReference type="Proteomes" id="UP000036700"/>
    </source>
</evidence>
<evidence type="ECO:0000256" key="8">
    <source>
        <dbReference type="PIRNR" id="PIRNR000077"/>
    </source>
</evidence>
<evidence type="ECO:0000256" key="9">
    <source>
        <dbReference type="PIRSR" id="PIRSR000077-1"/>
    </source>
</evidence>
<dbReference type="InterPro" id="IPR036249">
    <property type="entry name" value="Thioredoxin-like_sf"/>
</dbReference>
<dbReference type="CDD" id="cd02947">
    <property type="entry name" value="TRX_family"/>
    <property type="match status" value="1"/>
</dbReference>
<evidence type="ECO:0000256" key="3">
    <source>
        <dbReference type="ARBA" id="ARBA00022982"/>
    </source>
</evidence>
<name>A0A0G3EJS2_9BURK</name>
<comment type="similarity">
    <text evidence="6">Belongs to the thioredoxin family. Plant M-type subfamily.</text>
</comment>
<keyword evidence="2" id="KW-0809">Transit peptide</keyword>
<dbReference type="InterPro" id="IPR013766">
    <property type="entry name" value="Thioredoxin_domain"/>
</dbReference>
<gene>
    <name evidence="12" type="ORF">ABW99_02620</name>
</gene>
<dbReference type="Gene3D" id="3.40.30.10">
    <property type="entry name" value="Glutaredoxin"/>
    <property type="match status" value="1"/>
</dbReference>
<dbReference type="EMBL" id="CP011568">
    <property type="protein sequence ID" value="AKJ67288.1"/>
    <property type="molecule type" value="Genomic_DNA"/>
</dbReference>
<feature type="disulfide bond" description="Redox-active" evidence="10">
    <location>
        <begin position="33"/>
        <end position="36"/>
    </location>
</feature>
<dbReference type="GO" id="GO:0005737">
    <property type="term" value="C:cytoplasm"/>
    <property type="evidence" value="ECO:0007669"/>
    <property type="project" value="TreeGrafter"/>
</dbReference>
<dbReference type="Pfam" id="PF00085">
    <property type="entry name" value="Thioredoxin"/>
    <property type="match status" value="1"/>
</dbReference>
<keyword evidence="4 10" id="KW-1015">Disulfide bond</keyword>
<dbReference type="PANTHER" id="PTHR45663:SF42">
    <property type="entry name" value="THIOREDOXIN M5, CHLOROPLASTIC"/>
    <property type="match status" value="1"/>
</dbReference>
<dbReference type="PANTHER" id="PTHR45663">
    <property type="entry name" value="GEO12009P1"/>
    <property type="match status" value="1"/>
</dbReference>
<evidence type="ECO:0000256" key="4">
    <source>
        <dbReference type="ARBA" id="ARBA00023157"/>
    </source>
</evidence>
<evidence type="ECO:0000256" key="10">
    <source>
        <dbReference type="PIRSR" id="PIRSR000077-4"/>
    </source>
</evidence>
<dbReference type="RefSeq" id="WP_047212824.1">
    <property type="nucleotide sequence ID" value="NZ_CP011568.3"/>
</dbReference>
<evidence type="ECO:0000256" key="7">
    <source>
        <dbReference type="NCBIfam" id="TIGR01068"/>
    </source>
</evidence>
<proteinExistence type="inferred from homology"/>
<keyword evidence="13" id="KW-1185">Reference proteome</keyword>
<feature type="site" description="Deprotonates C-terminal active site Cys" evidence="9">
    <location>
        <position position="27"/>
    </location>
</feature>
<evidence type="ECO:0000256" key="6">
    <source>
        <dbReference type="ARBA" id="ARBA00038056"/>
    </source>
</evidence>
<keyword evidence="1" id="KW-0813">Transport</keyword>
<sequence>MSDKILTVTDASFEVDVTKSSVPVLVDFWADWCGPCKMLAPLLAEVAEDFGDGLRVAKINADENKQQMERLGVRGLPSLLLFVNGSERARLVGTQSKTRLVAFIEANLEG</sequence>
<keyword evidence="5 10" id="KW-0676">Redox-active center</keyword>
<evidence type="ECO:0000256" key="1">
    <source>
        <dbReference type="ARBA" id="ARBA00022448"/>
    </source>
</evidence>
<dbReference type="PROSITE" id="PS51352">
    <property type="entry name" value="THIOREDOXIN_2"/>
    <property type="match status" value="1"/>
</dbReference>
<evidence type="ECO:0000256" key="2">
    <source>
        <dbReference type="ARBA" id="ARBA00022946"/>
    </source>
</evidence>
<dbReference type="SUPFAM" id="SSF52833">
    <property type="entry name" value="Thioredoxin-like"/>
    <property type="match status" value="1"/>
</dbReference>
<protein>
    <recommendedName>
        <fullName evidence="7 8">Thioredoxin</fullName>
    </recommendedName>
</protein>
<feature type="site" description="Contributes to redox potential value" evidence="9">
    <location>
        <position position="35"/>
    </location>
</feature>
<evidence type="ECO:0000256" key="5">
    <source>
        <dbReference type="ARBA" id="ARBA00023284"/>
    </source>
</evidence>
<dbReference type="PIRSF" id="PIRSF000077">
    <property type="entry name" value="Thioredoxin"/>
    <property type="match status" value="1"/>
</dbReference>
<keyword evidence="3" id="KW-0249">Electron transport</keyword>
<dbReference type="OrthoDB" id="9790390at2"/>
<dbReference type="NCBIfam" id="TIGR01068">
    <property type="entry name" value="thioredoxin"/>
    <property type="match status" value="1"/>
</dbReference>